<proteinExistence type="predicted"/>
<evidence type="ECO:0000313" key="3">
    <source>
        <dbReference type="Proteomes" id="UP000176420"/>
    </source>
</evidence>
<gene>
    <name evidence="2" type="ORF">A2319_00250</name>
</gene>
<feature type="domain" description="Mannose-6-phosphate isomerase type II C-terminal" evidence="1">
    <location>
        <begin position="16"/>
        <end position="112"/>
    </location>
</feature>
<accession>A0A1G2BAD9</accession>
<name>A0A1G2BAD9_9BACT</name>
<protein>
    <recommendedName>
        <fullName evidence="1">Mannose-6-phosphate isomerase type II C-terminal domain-containing protein</fullName>
    </recommendedName>
</protein>
<evidence type="ECO:0000313" key="2">
    <source>
        <dbReference type="EMBL" id="OGY85985.1"/>
    </source>
</evidence>
<dbReference type="EMBL" id="MHKI01000026">
    <property type="protein sequence ID" value="OGY85985.1"/>
    <property type="molecule type" value="Genomic_DNA"/>
</dbReference>
<dbReference type="InterPro" id="IPR014710">
    <property type="entry name" value="RmlC-like_jellyroll"/>
</dbReference>
<dbReference type="GO" id="GO:0005976">
    <property type="term" value="P:polysaccharide metabolic process"/>
    <property type="evidence" value="ECO:0007669"/>
    <property type="project" value="InterPro"/>
</dbReference>
<dbReference type="AlphaFoldDB" id="A0A1G2BAD9"/>
<dbReference type="GO" id="GO:0016779">
    <property type="term" value="F:nucleotidyltransferase activity"/>
    <property type="evidence" value="ECO:0007669"/>
    <property type="project" value="InterPro"/>
</dbReference>
<dbReference type="SUPFAM" id="SSF51182">
    <property type="entry name" value="RmlC-like cupins"/>
    <property type="match status" value="1"/>
</dbReference>
<dbReference type="InterPro" id="IPR011051">
    <property type="entry name" value="RmlC_Cupin_sf"/>
</dbReference>
<evidence type="ECO:0000259" key="1">
    <source>
        <dbReference type="Pfam" id="PF01050"/>
    </source>
</evidence>
<dbReference type="Proteomes" id="UP000176420">
    <property type="component" value="Unassembled WGS sequence"/>
</dbReference>
<dbReference type="Gene3D" id="2.60.120.10">
    <property type="entry name" value="Jelly Rolls"/>
    <property type="match status" value="1"/>
</dbReference>
<organism evidence="2 3">
    <name type="scientific">Candidatus Kerfeldbacteria bacterium RIFOXYB2_FULL_38_14</name>
    <dbReference type="NCBI Taxonomy" id="1798547"/>
    <lineage>
        <taxon>Bacteria</taxon>
        <taxon>Candidatus Kerfeldiibacteriota</taxon>
    </lineage>
</organism>
<sequence length="144" mass="16678">MKKFDPKIFSNQPFCQKIEKPWGWEILWTKPGKPYTGKIIHILAGRRLSLQWHDQKEESMYLLTGQAKIIWENNQGEMIETAMEEGKGYSICLGQKHRLAGITDCDIVEVSTPEIGTTYRLADDYQRADETAEVRQSDNRGWKS</sequence>
<dbReference type="InterPro" id="IPR001538">
    <property type="entry name" value="Man6P_isomerase-2_C"/>
</dbReference>
<dbReference type="Pfam" id="PF01050">
    <property type="entry name" value="MannoseP_isomer"/>
    <property type="match status" value="1"/>
</dbReference>
<comment type="caution">
    <text evidence="2">The sequence shown here is derived from an EMBL/GenBank/DDBJ whole genome shotgun (WGS) entry which is preliminary data.</text>
</comment>
<reference evidence="2 3" key="1">
    <citation type="journal article" date="2016" name="Nat. Commun.">
        <title>Thousands of microbial genomes shed light on interconnected biogeochemical processes in an aquifer system.</title>
        <authorList>
            <person name="Anantharaman K."/>
            <person name="Brown C.T."/>
            <person name="Hug L.A."/>
            <person name="Sharon I."/>
            <person name="Castelle C.J."/>
            <person name="Probst A.J."/>
            <person name="Thomas B.C."/>
            <person name="Singh A."/>
            <person name="Wilkins M.J."/>
            <person name="Karaoz U."/>
            <person name="Brodie E.L."/>
            <person name="Williams K.H."/>
            <person name="Hubbard S.S."/>
            <person name="Banfield J.F."/>
        </authorList>
    </citation>
    <scope>NUCLEOTIDE SEQUENCE [LARGE SCALE GENOMIC DNA]</scope>
</reference>